<dbReference type="Proteomes" id="UP001375382">
    <property type="component" value="Unassembled WGS sequence"/>
</dbReference>
<evidence type="ECO:0000313" key="13">
    <source>
        <dbReference type="Proteomes" id="UP001375382"/>
    </source>
</evidence>
<feature type="compositionally biased region" description="Polar residues" evidence="10">
    <location>
        <begin position="265"/>
        <end position="276"/>
    </location>
</feature>
<feature type="region of interest" description="Disordered" evidence="10">
    <location>
        <begin position="265"/>
        <end position="291"/>
    </location>
</feature>
<dbReference type="RefSeq" id="WP_335734323.1">
    <property type="nucleotide sequence ID" value="NZ_JALAAR010000001.1"/>
</dbReference>
<accession>A0ABU8C302</accession>
<comment type="caution">
    <text evidence="12">The sequence shown here is derived from an EMBL/GenBank/DDBJ whole genome shotgun (WGS) entry which is preliminary data.</text>
</comment>
<dbReference type="NCBIfam" id="NF004270">
    <property type="entry name" value="PRK05687.2-1"/>
    <property type="match status" value="1"/>
</dbReference>
<keyword evidence="9" id="KW-1006">Bacterial flagellum protein export</keyword>
<name>A0ABU8C302_9GAMM</name>
<evidence type="ECO:0000256" key="4">
    <source>
        <dbReference type="ARBA" id="ARBA00016507"/>
    </source>
</evidence>
<feature type="region of interest" description="Disordered" evidence="10">
    <location>
        <begin position="1"/>
        <end position="42"/>
    </location>
</feature>
<evidence type="ECO:0000256" key="2">
    <source>
        <dbReference type="ARBA" id="ARBA00004496"/>
    </source>
</evidence>
<evidence type="ECO:0000256" key="1">
    <source>
        <dbReference type="ARBA" id="ARBA00003041"/>
    </source>
</evidence>
<dbReference type="EMBL" id="JALAAR010000001">
    <property type="protein sequence ID" value="MEH8015907.1"/>
    <property type="molecule type" value="Genomic_DNA"/>
</dbReference>
<feature type="compositionally biased region" description="Basic and acidic residues" evidence="10">
    <location>
        <begin position="21"/>
        <end position="38"/>
    </location>
</feature>
<keyword evidence="13" id="KW-1185">Reference proteome</keyword>
<sequence length="291" mass="31930">MTTDGFKYKRPFSPDDATEQQLEHWHTPDLTNESRPDTGRTNALNLTLPQARKVRQELEEEVVVKPLTAEDIEQIRQAAYDEGFALGKEEGFSKGYSEGREQGTQDGLLQGQAEGKKQGLAQGEQELTERLAQLTGLIEQMQKPLASVDRKVEQQLLQLSLAMAQAVIAVEVQTNPKVILQAVTEATSALPLDAAQIRIRLHPNDVAVIGQFYPTAQLAERGWQLQADATVAQGGCLVETARSSVDRSLSQRLQSSLEHFIQLQDSTESAEQNSAVPTAATDGQEVDDGQQ</sequence>
<gene>
    <name evidence="12" type="ORF">MN202_01560</name>
</gene>
<evidence type="ECO:0000259" key="11">
    <source>
        <dbReference type="Pfam" id="PF02108"/>
    </source>
</evidence>
<dbReference type="InterPro" id="IPR000563">
    <property type="entry name" value="Flag_FliH"/>
</dbReference>
<keyword evidence="5" id="KW-0813">Transport</keyword>
<feature type="domain" description="Flagellar assembly protein FliH/Type III secretion system HrpE" evidence="11">
    <location>
        <begin position="130"/>
        <end position="254"/>
    </location>
</feature>
<evidence type="ECO:0000256" key="3">
    <source>
        <dbReference type="ARBA" id="ARBA00006602"/>
    </source>
</evidence>
<dbReference type="PRINTS" id="PR01003">
    <property type="entry name" value="FLGFLIH"/>
</dbReference>
<keyword evidence="6" id="KW-0963">Cytoplasm</keyword>
<dbReference type="InterPro" id="IPR018035">
    <property type="entry name" value="Flagellar_FliH/T3SS_HrpE"/>
</dbReference>
<evidence type="ECO:0000313" key="12">
    <source>
        <dbReference type="EMBL" id="MEH8015907.1"/>
    </source>
</evidence>
<keyword evidence="8" id="KW-0653">Protein transport</keyword>
<keyword evidence="12" id="KW-0282">Flagellum</keyword>
<keyword evidence="7" id="KW-1005">Bacterial flagellum biogenesis</keyword>
<dbReference type="Pfam" id="PF02108">
    <property type="entry name" value="FliH"/>
    <property type="match status" value="1"/>
</dbReference>
<keyword evidence="12" id="KW-0966">Cell projection</keyword>
<evidence type="ECO:0000256" key="10">
    <source>
        <dbReference type="SAM" id="MobiDB-lite"/>
    </source>
</evidence>
<evidence type="ECO:0000256" key="5">
    <source>
        <dbReference type="ARBA" id="ARBA00022448"/>
    </source>
</evidence>
<evidence type="ECO:0000256" key="9">
    <source>
        <dbReference type="ARBA" id="ARBA00023225"/>
    </source>
</evidence>
<reference evidence="12 13" key="1">
    <citation type="journal article" date="2023" name="Ecotoxicol. Environ. Saf.">
        <title>Mercury remediation potential of mercury-resistant strain Rheinheimera metallidurans sp. nov. isolated from a municipal waste dumping site.</title>
        <authorList>
            <person name="Yadav V."/>
            <person name="Manjhi A."/>
            <person name="Vadakedath N."/>
        </authorList>
    </citation>
    <scope>NUCLEOTIDE SEQUENCE [LARGE SCALE GENOMIC DNA]</scope>
    <source>
        <strain evidence="12 13">E-49</strain>
    </source>
</reference>
<dbReference type="PANTHER" id="PTHR34982">
    <property type="entry name" value="YOP PROTEINS TRANSLOCATION PROTEIN L"/>
    <property type="match status" value="1"/>
</dbReference>
<evidence type="ECO:0000256" key="7">
    <source>
        <dbReference type="ARBA" id="ARBA00022795"/>
    </source>
</evidence>
<dbReference type="PANTHER" id="PTHR34982:SF1">
    <property type="entry name" value="FLAGELLAR ASSEMBLY PROTEIN FLIH"/>
    <property type="match status" value="1"/>
</dbReference>
<comment type="function">
    <text evidence="1">Needed for flagellar regrowth and assembly.</text>
</comment>
<organism evidence="12 13">
    <name type="scientific">Rheinheimera muenzenbergensis</name>
    <dbReference type="NCBI Taxonomy" id="1193628"/>
    <lineage>
        <taxon>Bacteria</taxon>
        <taxon>Pseudomonadati</taxon>
        <taxon>Pseudomonadota</taxon>
        <taxon>Gammaproteobacteria</taxon>
        <taxon>Chromatiales</taxon>
        <taxon>Chromatiaceae</taxon>
        <taxon>Rheinheimera</taxon>
    </lineage>
</organism>
<comment type="similarity">
    <text evidence="3">Belongs to the FliH family.</text>
</comment>
<proteinExistence type="inferred from homology"/>
<protein>
    <recommendedName>
        <fullName evidence="4">Flagellar assembly protein FliH</fullName>
    </recommendedName>
</protein>
<evidence type="ECO:0000256" key="6">
    <source>
        <dbReference type="ARBA" id="ARBA00022490"/>
    </source>
</evidence>
<dbReference type="InterPro" id="IPR051472">
    <property type="entry name" value="T3SS_Stator/FliH"/>
</dbReference>
<keyword evidence="12" id="KW-0969">Cilium</keyword>
<comment type="subcellular location">
    <subcellularLocation>
        <location evidence="2">Cytoplasm</location>
    </subcellularLocation>
</comment>
<evidence type="ECO:0000256" key="8">
    <source>
        <dbReference type="ARBA" id="ARBA00022927"/>
    </source>
</evidence>